<evidence type="ECO:0000313" key="5">
    <source>
        <dbReference type="Proteomes" id="UP001611548"/>
    </source>
</evidence>
<dbReference type="SUPFAM" id="SSF47336">
    <property type="entry name" value="ACP-like"/>
    <property type="match status" value="1"/>
</dbReference>
<dbReference type="SMART" id="SM00823">
    <property type="entry name" value="PKS_PP"/>
    <property type="match status" value="1"/>
</dbReference>
<name>A0ABW7UPB3_9ACTN</name>
<dbReference type="InterPro" id="IPR006162">
    <property type="entry name" value="Ppantetheine_attach_site"/>
</dbReference>
<dbReference type="InterPro" id="IPR036736">
    <property type="entry name" value="ACP-like_sf"/>
</dbReference>
<keyword evidence="1" id="KW-0596">Phosphopantetheine</keyword>
<reference evidence="4 5" key="1">
    <citation type="submission" date="2024-10" db="EMBL/GenBank/DDBJ databases">
        <title>The Natural Products Discovery Center: Release of the First 8490 Sequenced Strains for Exploring Actinobacteria Biosynthetic Diversity.</title>
        <authorList>
            <person name="Kalkreuter E."/>
            <person name="Kautsar S.A."/>
            <person name="Yang D."/>
            <person name="Bader C.D."/>
            <person name="Teijaro C.N."/>
            <person name="Fluegel L."/>
            <person name="Davis C.M."/>
            <person name="Simpson J.R."/>
            <person name="Lauterbach L."/>
            <person name="Steele A.D."/>
            <person name="Gui C."/>
            <person name="Meng S."/>
            <person name="Li G."/>
            <person name="Viehrig K."/>
            <person name="Ye F."/>
            <person name="Su P."/>
            <person name="Kiefer A.F."/>
            <person name="Nichols A."/>
            <person name="Cepeda A.J."/>
            <person name="Yan W."/>
            <person name="Fan B."/>
            <person name="Jiang Y."/>
            <person name="Adhikari A."/>
            <person name="Zheng C.-J."/>
            <person name="Schuster L."/>
            <person name="Cowan T.M."/>
            <person name="Smanski M.J."/>
            <person name="Chevrette M.G."/>
            <person name="De Carvalho L.P.S."/>
            <person name="Shen B."/>
        </authorList>
    </citation>
    <scope>NUCLEOTIDE SEQUENCE [LARGE SCALE GENOMIC DNA]</scope>
    <source>
        <strain evidence="4 5">NPDC020327</strain>
    </source>
</reference>
<dbReference type="Gene3D" id="1.10.1200.10">
    <property type="entry name" value="ACP-like"/>
    <property type="match status" value="1"/>
</dbReference>
<proteinExistence type="predicted"/>
<dbReference type="EMBL" id="JBIRWE010000001">
    <property type="protein sequence ID" value="MFI1962668.1"/>
    <property type="molecule type" value="Genomic_DNA"/>
</dbReference>
<evidence type="ECO:0000256" key="2">
    <source>
        <dbReference type="ARBA" id="ARBA00022553"/>
    </source>
</evidence>
<dbReference type="Proteomes" id="UP001611548">
    <property type="component" value="Unassembled WGS sequence"/>
</dbReference>
<accession>A0ABW7UPB3</accession>
<dbReference type="PROSITE" id="PS50075">
    <property type="entry name" value="CARRIER"/>
    <property type="match status" value="1"/>
</dbReference>
<evidence type="ECO:0000259" key="3">
    <source>
        <dbReference type="PROSITE" id="PS50075"/>
    </source>
</evidence>
<dbReference type="InterPro" id="IPR020806">
    <property type="entry name" value="PKS_PP-bd"/>
</dbReference>
<comment type="caution">
    <text evidence="4">The sequence shown here is derived from an EMBL/GenBank/DDBJ whole genome shotgun (WGS) entry which is preliminary data.</text>
</comment>
<keyword evidence="5" id="KW-1185">Reference proteome</keyword>
<dbReference type="InterPro" id="IPR009081">
    <property type="entry name" value="PP-bd_ACP"/>
</dbReference>
<dbReference type="Pfam" id="PF00550">
    <property type="entry name" value="PP-binding"/>
    <property type="match status" value="1"/>
</dbReference>
<keyword evidence="2" id="KW-0597">Phosphoprotein</keyword>
<evidence type="ECO:0000313" key="4">
    <source>
        <dbReference type="EMBL" id="MFI1962668.1"/>
    </source>
</evidence>
<organism evidence="4 5">
    <name type="scientific">Streptomyces pathocidini</name>
    <dbReference type="NCBI Taxonomy" id="1650571"/>
    <lineage>
        <taxon>Bacteria</taxon>
        <taxon>Bacillati</taxon>
        <taxon>Actinomycetota</taxon>
        <taxon>Actinomycetes</taxon>
        <taxon>Kitasatosporales</taxon>
        <taxon>Streptomycetaceae</taxon>
        <taxon>Streptomyces</taxon>
    </lineage>
</organism>
<evidence type="ECO:0000256" key="1">
    <source>
        <dbReference type="ARBA" id="ARBA00022450"/>
    </source>
</evidence>
<sequence>MAEHETLAPLILADLLKIMNEFLLGEEEEVDPHDDLLELGFDSISLAALLGKMNKKLGVDLEPVVMFDCPSLHELTEYLVENYGPTLQRHYEGGSR</sequence>
<protein>
    <submittedName>
        <fullName evidence="4">Acyl carrier protein</fullName>
    </submittedName>
</protein>
<dbReference type="RefSeq" id="WP_055470276.1">
    <property type="nucleotide sequence ID" value="NZ_JBEZHZ010000001.1"/>
</dbReference>
<gene>
    <name evidence="4" type="ORF">ACH429_00740</name>
</gene>
<feature type="domain" description="Carrier" evidence="3">
    <location>
        <begin position="6"/>
        <end position="83"/>
    </location>
</feature>
<dbReference type="PROSITE" id="PS00012">
    <property type="entry name" value="PHOSPHOPANTETHEINE"/>
    <property type="match status" value="1"/>
</dbReference>